<feature type="compositionally biased region" description="Basic and acidic residues" evidence="1">
    <location>
        <begin position="152"/>
        <end position="169"/>
    </location>
</feature>
<feature type="region of interest" description="Disordered" evidence="1">
    <location>
        <begin position="1"/>
        <end position="61"/>
    </location>
</feature>
<dbReference type="PANTHER" id="PTHR46179:SF19">
    <property type="entry name" value="C2H2 FINGER DOMAIN TRANSCRIPTION FACTOR (EUROFUNG)-RELATED"/>
    <property type="match status" value="1"/>
</dbReference>
<organism evidence="3 4">
    <name type="scientific">Aspergillus keveii</name>
    <dbReference type="NCBI Taxonomy" id="714993"/>
    <lineage>
        <taxon>Eukaryota</taxon>
        <taxon>Fungi</taxon>
        <taxon>Dikarya</taxon>
        <taxon>Ascomycota</taxon>
        <taxon>Pezizomycotina</taxon>
        <taxon>Eurotiomycetes</taxon>
        <taxon>Eurotiomycetidae</taxon>
        <taxon>Eurotiales</taxon>
        <taxon>Aspergillaceae</taxon>
        <taxon>Aspergillus</taxon>
        <taxon>Aspergillus subgen. Nidulantes</taxon>
    </lineage>
</organism>
<feature type="region of interest" description="Disordered" evidence="1">
    <location>
        <begin position="96"/>
        <end position="121"/>
    </location>
</feature>
<dbReference type="InterPro" id="IPR051061">
    <property type="entry name" value="Zinc_finger_trans_reg"/>
</dbReference>
<dbReference type="InterPro" id="IPR013087">
    <property type="entry name" value="Znf_C2H2_type"/>
</dbReference>
<dbReference type="SMART" id="SM00355">
    <property type="entry name" value="ZnF_C2H2"/>
    <property type="match status" value="3"/>
</dbReference>
<dbReference type="InterPro" id="IPR036236">
    <property type="entry name" value="Znf_C2H2_sf"/>
</dbReference>
<dbReference type="SUPFAM" id="SSF57667">
    <property type="entry name" value="beta-beta-alpha zinc fingers"/>
    <property type="match status" value="1"/>
</dbReference>
<proteinExistence type="predicted"/>
<sequence>MNEPYGYDDQDSPGGLKAIQPDFKPRQPTPPPFVQGTSPVRSGGSRPDKEISKSKHPGAFTYGQAESGAALLRGTLASGLPDVVWAEAQNPIARDPLPVDHRFFRPPTGLTIGRKHTPEEQKSKLAEFDLKQKANAALDLAPVPEPGLKLPPLKDVDSREPSQPDRERSAPSISQFIIHDPGSQDSLPALVNTSASRPTDNVGTRLPPLKTQLSGLGTLPPPLSNAPPPRIVGSTSSFPLPPVSAVSPPMIRAEPSPWDPHRGNRLPTKIPPSPYNHLSPASSQAISAVSSPVSQPTYWRGGGPKSTGPYYESPSIASRSPATNYPTPTEHAPPGSCEPVNYVSPQGNVPPAAPGTFKCDHPGCNAAPFQTQYLLNSHANVHSQDRPHFCPVEGCSRGPGGKGFKRKNEMIRHGLVHNSPGYVCPFCPDQQHRYPRPDNLQRHVRVHHVDKSKDDAALRHVLAQRPEGSGRGRRRRINAQ</sequence>
<feature type="domain" description="C2H2-type" evidence="2">
    <location>
        <begin position="388"/>
        <end position="417"/>
    </location>
</feature>
<comment type="caution">
    <text evidence="3">The sequence shown here is derived from an EMBL/GenBank/DDBJ whole genome shotgun (WGS) entry which is preliminary data.</text>
</comment>
<gene>
    <name evidence="3" type="ORF">BJX66DRAFT_334279</name>
</gene>
<evidence type="ECO:0000313" key="3">
    <source>
        <dbReference type="EMBL" id="KAL2798248.1"/>
    </source>
</evidence>
<dbReference type="PANTHER" id="PTHR46179">
    <property type="entry name" value="ZINC FINGER PROTEIN"/>
    <property type="match status" value="1"/>
</dbReference>
<feature type="domain" description="C2H2-type" evidence="2">
    <location>
        <begin position="357"/>
        <end position="382"/>
    </location>
</feature>
<accession>A0ABR4GGQ9</accession>
<feature type="domain" description="C2H2-type" evidence="2">
    <location>
        <begin position="422"/>
        <end position="447"/>
    </location>
</feature>
<feature type="region of interest" description="Disordered" evidence="1">
    <location>
        <begin position="138"/>
        <end position="221"/>
    </location>
</feature>
<protein>
    <recommendedName>
        <fullName evidence="2">C2H2-type domain-containing protein</fullName>
    </recommendedName>
</protein>
<evidence type="ECO:0000259" key="2">
    <source>
        <dbReference type="SMART" id="SM00355"/>
    </source>
</evidence>
<feature type="region of interest" description="Disordered" evidence="1">
    <location>
        <begin position="253"/>
        <end position="334"/>
    </location>
</feature>
<feature type="compositionally biased region" description="Polar residues" evidence="1">
    <location>
        <begin position="183"/>
        <end position="202"/>
    </location>
</feature>
<dbReference type="Proteomes" id="UP001610563">
    <property type="component" value="Unassembled WGS sequence"/>
</dbReference>
<feature type="compositionally biased region" description="Polar residues" evidence="1">
    <location>
        <begin position="315"/>
        <end position="327"/>
    </location>
</feature>
<evidence type="ECO:0000313" key="4">
    <source>
        <dbReference type="Proteomes" id="UP001610563"/>
    </source>
</evidence>
<feature type="compositionally biased region" description="Polar residues" evidence="1">
    <location>
        <begin position="279"/>
        <end position="297"/>
    </location>
</feature>
<keyword evidence="4" id="KW-1185">Reference proteome</keyword>
<feature type="compositionally biased region" description="Acidic residues" evidence="1">
    <location>
        <begin position="1"/>
        <end position="11"/>
    </location>
</feature>
<evidence type="ECO:0000256" key="1">
    <source>
        <dbReference type="SAM" id="MobiDB-lite"/>
    </source>
</evidence>
<dbReference type="Gene3D" id="3.30.160.60">
    <property type="entry name" value="Classic Zinc Finger"/>
    <property type="match status" value="2"/>
</dbReference>
<reference evidence="3 4" key="1">
    <citation type="submission" date="2024-07" db="EMBL/GenBank/DDBJ databases">
        <title>Section-level genome sequencing and comparative genomics of Aspergillus sections Usti and Cavernicolus.</title>
        <authorList>
            <consortium name="Lawrence Berkeley National Laboratory"/>
            <person name="Nybo J.L."/>
            <person name="Vesth T.C."/>
            <person name="Theobald S."/>
            <person name="Frisvad J.C."/>
            <person name="Larsen T.O."/>
            <person name="Kjaerboelling I."/>
            <person name="Rothschild-Mancinelli K."/>
            <person name="Lyhne E.K."/>
            <person name="Kogle M.E."/>
            <person name="Barry K."/>
            <person name="Clum A."/>
            <person name="Na H."/>
            <person name="Ledsgaard L."/>
            <person name="Lin J."/>
            <person name="Lipzen A."/>
            <person name="Kuo A."/>
            <person name="Riley R."/>
            <person name="Mondo S."/>
            <person name="Labutti K."/>
            <person name="Haridas S."/>
            <person name="Pangalinan J."/>
            <person name="Salamov A.A."/>
            <person name="Simmons B.A."/>
            <person name="Magnuson J.K."/>
            <person name="Chen J."/>
            <person name="Drula E."/>
            <person name="Henrissat B."/>
            <person name="Wiebenga A."/>
            <person name="Lubbers R.J."/>
            <person name="Gomes A.C."/>
            <person name="Makela M.R."/>
            <person name="Stajich J."/>
            <person name="Grigoriev I.V."/>
            <person name="Mortensen U.H."/>
            <person name="De Vries R.P."/>
            <person name="Baker S.E."/>
            <person name="Andersen M.R."/>
        </authorList>
    </citation>
    <scope>NUCLEOTIDE SEQUENCE [LARGE SCALE GENOMIC DNA]</scope>
    <source>
        <strain evidence="3 4">CBS 209.92</strain>
    </source>
</reference>
<dbReference type="EMBL" id="JBFTWV010000014">
    <property type="protein sequence ID" value="KAL2798248.1"/>
    <property type="molecule type" value="Genomic_DNA"/>
</dbReference>
<name>A0ABR4GGQ9_9EURO</name>